<reference evidence="3 4" key="1">
    <citation type="submission" date="2016-10" db="EMBL/GenBank/DDBJ databases">
        <authorList>
            <person name="de Groot N.N."/>
        </authorList>
    </citation>
    <scope>NUCLEOTIDE SEQUENCE [LARGE SCALE GENOMIC DNA]</scope>
    <source>
        <strain evidence="3 4">DSM 2698</strain>
    </source>
</reference>
<dbReference type="Proteomes" id="UP000199347">
    <property type="component" value="Unassembled WGS sequence"/>
</dbReference>
<sequence>MKAASRSRPLEDQDALLSEPASPCGVVEAKPRGAIIAAEISQQLKWGTRGGYAARGVVYLVVGILAVLAAVGSTQAENTRGALLEILTQPLGDVLLAVVGIGLAAFGLWRFAQSIGDLDDHGSDAKGLLLRFFLFCSGVIHMGLAAFVVSLLFAIGGGGGGSGDPTSGWLTWLFGQAWGRWVALGLCLVPVGIGLAHLYKGWSAGYEKYLDLDRDKMKMVRPVCSLGLIARGVIFIVIGVLAFYAGGIYDASSAPGLEDALSYIQGLPFGTLLLLLVALGLVAFAGYCFVEAAYRRIRMGSVTISDPTPQ</sequence>
<keyword evidence="4" id="KW-1185">Reference proteome</keyword>
<evidence type="ECO:0000313" key="3">
    <source>
        <dbReference type="EMBL" id="SCZ21075.1"/>
    </source>
</evidence>
<feature type="domain" description="DUF1206" evidence="2">
    <location>
        <begin position="51"/>
        <end position="115"/>
    </location>
</feature>
<evidence type="ECO:0000259" key="2">
    <source>
        <dbReference type="Pfam" id="PF06724"/>
    </source>
</evidence>
<feature type="transmembrane region" description="Helical" evidence="1">
    <location>
        <begin position="52"/>
        <end position="74"/>
    </location>
</feature>
<feature type="transmembrane region" description="Helical" evidence="1">
    <location>
        <begin position="269"/>
        <end position="290"/>
    </location>
</feature>
<feature type="transmembrane region" description="Helical" evidence="1">
    <location>
        <begin position="178"/>
        <end position="199"/>
    </location>
</feature>
<dbReference type="EMBL" id="FMVW01000001">
    <property type="protein sequence ID" value="SCZ21075.1"/>
    <property type="molecule type" value="Genomic_DNA"/>
</dbReference>
<evidence type="ECO:0000256" key="1">
    <source>
        <dbReference type="SAM" id="Phobius"/>
    </source>
</evidence>
<feature type="transmembrane region" description="Helical" evidence="1">
    <location>
        <begin position="94"/>
        <end position="112"/>
    </location>
</feature>
<feature type="domain" description="DUF1206" evidence="2">
    <location>
        <begin position="226"/>
        <end position="295"/>
    </location>
</feature>
<dbReference type="STRING" id="1120955.SAMN03080610_00214"/>
<proteinExistence type="predicted"/>
<keyword evidence="1" id="KW-0812">Transmembrane</keyword>
<protein>
    <recommendedName>
        <fullName evidence="2">DUF1206 domain-containing protein</fullName>
    </recommendedName>
</protein>
<evidence type="ECO:0000313" key="4">
    <source>
        <dbReference type="Proteomes" id="UP000199347"/>
    </source>
</evidence>
<dbReference type="InterPro" id="IPR009597">
    <property type="entry name" value="DUF1206"/>
</dbReference>
<gene>
    <name evidence="3" type="ORF">SAMN03080610_00214</name>
</gene>
<organism evidence="3 4">
    <name type="scientific">Afifella marina DSM 2698</name>
    <dbReference type="NCBI Taxonomy" id="1120955"/>
    <lineage>
        <taxon>Bacteria</taxon>
        <taxon>Pseudomonadati</taxon>
        <taxon>Pseudomonadota</taxon>
        <taxon>Alphaproteobacteria</taxon>
        <taxon>Hyphomicrobiales</taxon>
        <taxon>Afifellaceae</taxon>
        <taxon>Afifella</taxon>
    </lineage>
</organism>
<feature type="transmembrane region" description="Helical" evidence="1">
    <location>
        <begin position="132"/>
        <end position="158"/>
    </location>
</feature>
<keyword evidence="1" id="KW-0472">Membrane</keyword>
<feature type="transmembrane region" description="Helical" evidence="1">
    <location>
        <begin position="220"/>
        <end position="249"/>
    </location>
</feature>
<keyword evidence="1" id="KW-1133">Transmembrane helix</keyword>
<feature type="domain" description="DUF1206" evidence="2">
    <location>
        <begin position="135"/>
        <end position="203"/>
    </location>
</feature>
<dbReference type="Pfam" id="PF06724">
    <property type="entry name" value="DUF1206"/>
    <property type="match status" value="3"/>
</dbReference>
<name>A0A1G5M7D3_AFIMA</name>
<accession>A0A1G5M7D3</accession>
<dbReference type="AlphaFoldDB" id="A0A1G5M7D3"/>